<dbReference type="SUPFAM" id="SSF53850">
    <property type="entry name" value="Periplasmic binding protein-like II"/>
    <property type="match status" value="1"/>
</dbReference>
<evidence type="ECO:0000313" key="7">
    <source>
        <dbReference type="Proteomes" id="UP000594759"/>
    </source>
</evidence>
<evidence type="ECO:0000256" key="5">
    <source>
        <dbReference type="SAM" id="SignalP"/>
    </source>
</evidence>
<proteinExistence type="inferred from homology"/>
<dbReference type="GO" id="GO:0015689">
    <property type="term" value="P:molybdate ion transport"/>
    <property type="evidence" value="ECO:0007669"/>
    <property type="project" value="InterPro"/>
</dbReference>
<evidence type="ECO:0000313" key="6">
    <source>
        <dbReference type="EMBL" id="QPH39522.1"/>
    </source>
</evidence>
<feature type="binding site" evidence="4">
    <location>
        <position position="169"/>
    </location>
    <ligand>
        <name>molybdate</name>
        <dbReference type="ChEBI" id="CHEBI:36264"/>
    </ligand>
</feature>
<feature type="binding site" evidence="4">
    <location>
        <position position="62"/>
    </location>
    <ligand>
        <name>molybdate</name>
        <dbReference type="ChEBI" id="CHEBI:36264"/>
    </ligand>
</feature>
<gene>
    <name evidence="6" type="primary">modA</name>
    <name evidence="6" type="ORF">IZT61_21195</name>
</gene>
<dbReference type="EMBL" id="CP064939">
    <property type="protein sequence ID" value="QPH39522.1"/>
    <property type="molecule type" value="Genomic_DNA"/>
</dbReference>
<dbReference type="CDD" id="cd13539">
    <property type="entry name" value="PBP2_AvModA"/>
    <property type="match status" value="1"/>
</dbReference>
<comment type="similarity">
    <text evidence="1">Belongs to the bacterial solute-binding protein ModA family.</text>
</comment>
<keyword evidence="4" id="KW-0500">Molybdenum</keyword>
<reference evidence="6 7" key="1">
    <citation type="submission" date="2020-11" db="EMBL/GenBank/DDBJ databases">
        <title>Pedobacter endophytica, an endophytic bacteria isolated form Carex pumila.</title>
        <authorList>
            <person name="Peng Y."/>
            <person name="Jiang L."/>
            <person name="Lee J."/>
        </authorList>
    </citation>
    <scope>NUCLEOTIDE SEQUENCE [LARGE SCALE GENOMIC DNA]</scope>
    <source>
        <strain evidence="6 7">JBR3-12</strain>
    </source>
</reference>
<dbReference type="AlphaFoldDB" id="A0A7S9KZ51"/>
<keyword evidence="2 4" id="KW-0479">Metal-binding</keyword>
<evidence type="ECO:0000256" key="2">
    <source>
        <dbReference type="ARBA" id="ARBA00022723"/>
    </source>
</evidence>
<dbReference type="PIRSF" id="PIRSF004846">
    <property type="entry name" value="ModA"/>
    <property type="match status" value="1"/>
</dbReference>
<dbReference type="Proteomes" id="UP000594759">
    <property type="component" value="Chromosome"/>
</dbReference>
<evidence type="ECO:0000256" key="3">
    <source>
        <dbReference type="ARBA" id="ARBA00022729"/>
    </source>
</evidence>
<evidence type="ECO:0000256" key="4">
    <source>
        <dbReference type="PIRSR" id="PIRSR004846-1"/>
    </source>
</evidence>
<dbReference type="PANTHER" id="PTHR30632">
    <property type="entry name" value="MOLYBDATE-BINDING PERIPLASMIC PROTEIN"/>
    <property type="match status" value="1"/>
</dbReference>
<dbReference type="GO" id="GO:0030973">
    <property type="term" value="F:molybdate ion binding"/>
    <property type="evidence" value="ECO:0007669"/>
    <property type="project" value="InterPro"/>
</dbReference>
<dbReference type="NCBIfam" id="TIGR01256">
    <property type="entry name" value="modA"/>
    <property type="match status" value="1"/>
</dbReference>
<feature type="signal peptide" evidence="5">
    <location>
        <begin position="1"/>
        <end position="25"/>
    </location>
</feature>
<protein>
    <submittedName>
        <fullName evidence="6">Molybdate ABC transporter substrate-binding protein</fullName>
    </submittedName>
</protein>
<accession>A0A7S9KZ51</accession>
<dbReference type="Gene3D" id="3.40.190.10">
    <property type="entry name" value="Periplasmic binding protein-like II"/>
    <property type="match status" value="2"/>
</dbReference>
<dbReference type="GO" id="GO:0046872">
    <property type="term" value="F:metal ion binding"/>
    <property type="evidence" value="ECO:0007669"/>
    <property type="project" value="UniProtKB-KW"/>
</dbReference>
<sequence length="258" mass="28650">MMNFFPFRLLLTFCFALMIQFNNSAQPLRVAVAANAQDVIKKLQVDFKKKTGITIEVIIGSSGKLTAQIMNGAPYDVFLSADTEFPAKLYAAGFGSEKPKIYALGSLIICGNTKGDIKNWQKLITSPQTTKLAIANPKTAPYGKAAKESLEFYKLKDWVEKKLVYGESISQVNTYIQTGVVNVGFTTEAFLYENSDKSKLKWTRVDTKTYSALTQSVILLKHPKGNQLAQATKFYDYLSSASARKIITANGYHLPKQN</sequence>
<dbReference type="InterPro" id="IPR044084">
    <property type="entry name" value="AvModA-like_subst-bd"/>
</dbReference>
<organism evidence="6 7">
    <name type="scientific">Pedobacter endophyticus</name>
    <dbReference type="NCBI Taxonomy" id="2789740"/>
    <lineage>
        <taxon>Bacteria</taxon>
        <taxon>Pseudomonadati</taxon>
        <taxon>Bacteroidota</taxon>
        <taxon>Sphingobacteriia</taxon>
        <taxon>Sphingobacteriales</taxon>
        <taxon>Sphingobacteriaceae</taxon>
        <taxon>Pedobacter</taxon>
    </lineage>
</organism>
<dbReference type="Pfam" id="PF13531">
    <property type="entry name" value="SBP_bac_11"/>
    <property type="match status" value="1"/>
</dbReference>
<keyword evidence="7" id="KW-1185">Reference proteome</keyword>
<dbReference type="InterPro" id="IPR005950">
    <property type="entry name" value="ModA"/>
</dbReference>
<name>A0A7S9KZ51_9SPHI</name>
<dbReference type="PANTHER" id="PTHR30632:SF14">
    <property type="entry name" value="TUNGSTATE_MOLYBDATE_CHROMATE-BINDING PROTEIN MODA"/>
    <property type="match status" value="1"/>
</dbReference>
<feature type="chain" id="PRO_5032469509" evidence="5">
    <location>
        <begin position="26"/>
        <end position="258"/>
    </location>
</feature>
<keyword evidence="3 5" id="KW-0732">Signal</keyword>
<dbReference type="KEGG" id="pex:IZT61_21195"/>
<evidence type="ECO:0000256" key="1">
    <source>
        <dbReference type="ARBA" id="ARBA00009175"/>
    </source>
</evidence>
<dbReference type="InterPro" id="IPR050682">
    <property type="entry name" value="ModA/WtpA"/>
</dbReference>